<accession>A0A1Q9HJM3</accession>
<dbReference type="Pfam" id="PF00109">
    <property type="entry name" value="ketoacyl-synt"/>
    <property type="match status" value="1"/>
</dbReference>
<dbReference type="Pfam" id="PF02801">
    <property type="entry name" value="Ketoacyl-synt_C"/>
    <property type="match status" value="1"/>
</dbReference>
<comment type="function">
    <text evidence="11 14">Involved in the type II fatty acid elongation cycle. Catalyzes the elongation of a wide range of acyl-ACP by the addition of two carbons from malonyl-ACP to an acyl acceptor. Can efficiently catalyze the conversion of palmitoleoyl-ACP (cis-hexadec-9-enoyl-ACP) to cis-vaccenoyl-ACP (cis-octadec-11-enoyl-ACP), an essential step in the thermal regulation of fatty acid composition.</text>
</comment>
<comment type="catalytic activity">
    <reaction evidence="13 14">
        <text>a fatty acyl-[ACP] + malonyl-[ACP] + H(+) = a 3-oxoacyl-[ACP] + holo-[ACP] + CO2</text>
        <dbReference type="Rhea" id="RHEA:22836"/>
        <dbReference type="Rhea" id="RHEA-COMP:9623"/>
        <dbReference type="Rhea" id="RHEA-COMP:9685"/>
        <dbReference type="Rhea" id="RHEA-COMP:9916"/>
        <dbReference type="Rhea" id="RHEA-COMP:14125"/>
        <dbReference type="ChEBI" id="CHEBI:15378"/>
        <dbReference type="ChEBI" id="CHEBI:16526"/>
        <dbReference type="ChEBI" id="CHEBI:64479"/>
        <dbReference type="ChEBI" id="CHEBI:78449"/>
        <dbReference type="ChEBI" id="CHEBI:78776"/>
        <dbReference type="ChEBI" id="CHEBI:138651"/>
    </reaction>
</comment>
<keyword evidence="5 14" id="KW-0444">Lipid biosynthesis</keyword>
<evidence type="ECO:0000313" key="19">
    <source>
        <dbReference type="EMBL" id="OLQ90496.1"/>
    </source>
</evidence>
<dbReference type="PANTHER" id="PTHR11712">
    <property type="entry name" value="POLYKETIDE SYNTHASE-RELATED"/>
    <property type="match status" value="1"/>
</dbReference>
<dbReference type="AlphaFoldDB" id="A0A1Q9HJM3"/>
<dbReference type="NCBIfam" id="NF005589">
    <property type="entry name" value="PRK07314.1"/>
    <property type="match status" value="1"/>
</dbReference>
<keyword evidence="10 14" id="KW-0012">Acyltransferase</keyword>
<evidence type="ECO:0000313" key="21">
    <source>
        <dbReference type="Proteomes" id="UP000186313"/>
    </source>
</evidence>
<dbReference type="InterPro" id="IPR020841">
    <property type="entry name" value="PKS_Beta-ketoAc_synthase_dom"/>
</dbReference>
<keyword evidence="8" id="KW-0443">Lipid metabolism</keyword>
<evidence type="ECO:0000256" key="13">
    <source>
        <dbReference type="ARBA" id="ARBA00047659"/>
    </source>
</evidence>
<evidence type="ECO:0000256" key="1">
    <source>
        <dbReference type="ARBA" id="ARBA00005194"/>
    </source>
</evidence>
<dbReference type="InterPro" id="IPR017568">
    <property type="entry name" value="3-oxoacyl-ACP_synth-2"/>
</dbReference>
<dbReference type="STRING" id="1381081.BIY22_05755"/>
<dbReference type="PROSITE" id="PS00606">
    <property type="entry name" value="KS3_1"/>
    <property type="match status" value="1"/>
</dbReference>
<evidence type="ECO:0000256" key="11">
    <source>
        <dbReference type="ARBA" id="ARBA00024006"/>
    </source>
</evidence>
<dbReference type="FunFam" id="3.40.47.10:FF:000009">
    <property type="entry name" value="3-oxoacyl-[acyl-carrier-protein] synthase 2"/>
    <property type="match status" value="1"/>
</dbReference>
<feature type="domain" description="Ketosynthase family 3 (KS3)" evidence="17">
    <location>
        <begin position="3"/>
        <end position="412"/>
    </location>
</feature>
<keyword evidence="7" id="KW-0276">Fatty acid metabolism</keyword>
<dbReference type="EMBL" id="MJMH01000250">
    <property type="protein sequence ID" value="OLQ84023.1"/>
    <property type="molecule type" value="Genomic_DNA"/>
</dbReference>
<dbReference type="PANTHER" id="PTHR11712:SF336">
    <property type="entry name" value="3-OXOACYL-[ACYL-CARRIER-PROTEIN] SYNTHASE, MITOCHONDRIAL"/>
    <property type="match status" value="1"/>
</dbReference>
<dbReference type="InterPro" id="IPR018201">
    <property type="entry name" value="Ketoacyl_synth_AS"/>
</dbReference>
<keyword evidence="6 14" id="KW-0808">Transferase</keyword>
<feature type="active site" description="For beta-ketoacyl synthase activity" evidence="15">
    <location>
        <position position="164"/>
    </location>
</feature>
<dbReference type="NCBIfam" id="NF006434">
    <property type="entry name" value="PRK08722.1"/>
    <property type="match status" value="1"/>
</dbReference>
<gene>
    <name evidence="18" type="ORF">BIY20_04405</name>
    <name evidence="19" type="ORF">BIY22_05755</name>
</gene>
<evidence type="ECO:0000256" key="3">
    <source>
        <dbReference type="ARBA" id="ARBA00012356"/>
    </source>
</evidence>
<dbReference type="NCBIfam" id="NF004970">
    <property type="entry name" value="PRK06333.1"/>
    <property type="match status" value="1"/>
</dbReference>
<name>A0A1Q9HJM3_9VIBR</name>
<organism evidence="19 21">
    <name type="scientific">Vibrio panuliri</name>
    <dbReference type="NCBI Taxonomy" id="1381081"/>
    <lineage>
        <taxon>Bacteria</taxon>
        <taxon>Pseudomonadati</taxon>
        <taxon>Pseudomonadota</taxon>
        <taxon>Gammaproteobacteria</taxon>
        <taxon>Vibrionales</taxon>
        <taxon>Vibrionaceae</taxon>
        <taxon>Vibrio</taxon>
    </lineage>
</organism>
<evidence type="ECO:0000256" key="15">
    <source>
        <dbReference type="PIRSR" id="PIRSR000447-1"/>
    </source>
</evidence>
<dbReference type="GO" id="GO:0004315">
    <property type="term" value="F:3-oxoacyl-[acyl-carrier-protein] synthase activity"/>
    <property type="evidence" value="ECO:0007669"/>
    <property type="project" value="UniProtKB-UniRule"/>
</dbReference>
<dbReference type="PIRSF" id="PIRSF000447">
    <property type="entry name" value="KAS_II"/>
    <property type="match status" value="1"/>
</dbReference>
<keyword evidence="9 14" id="KW-0275">Fatty acid biosynthesis</keyword>
<evidence type="ECO:0000259" key="17">
    <source>
        <dbReference type="PROSITE" id="PS52004"/>
    </source>
</evidence>
<evidence type="ECO:0000256" key="10">
    <source>
        <dbReference type="ARBA" id="ARBA00023315"/>
    </source>
</evidence>
<protein>
    <recommendedName>
        <fullName evidence="4 14">3-oxoacyl-[acyl-carrier-protein] synthase 2</fullName>
        <ecNumber evidence="3 14">2.3.1.179</ecNumber>
    </recommendedName>
</protein>
<dbReference type="InterPro" id="IPR000794">
    <property type="entry name" value="Beta-ketoacyl_synthase"/>
</dbReference>
<dbReference type="RefSeq" id="WP_075708168.1">
    <property type="nucleotide sequence ID" value="NZ_AP019654.1"/>
</dbReference>
<evidence type="ECO:0000256" key="5">
    <source>
        <dbReference type="ARBA" id="ARBA00022516"/>
    </source>
</evidence>
<evidence type="ECO:0000256" key="16">
    <source>
        <dbReference type="RuleBase" id="RU003694"/>
    </source>
</evidence>
<evidence type="ECO:0000256" key="6">
    <source>
        <dbReference type="ARBA" id="ARBA00022679"/>
    </source>
</evidence>
<sequence length="413" mass="43026">MSKRRVVVTGMGMLSPVGNTVESSWKALLEGQSGIVNIEHFDATNFTTRFAGLVKDFNCEEYMSKKDARKMDLFIQYGIAAGIQALDDSGLQVNEENAARIGVAIGSGIGGLDLIETGHSALVEKGPRKVSPFFVPSTIVNMVAGNLSIMRGLRGPNIAISTACTTGLHNIGHAARMIAYGDADAMVAGGAEKASTPLGMAGFGAAKALSTRNDEPQKASRPWDKDRDGFVLGDGAGMMVLEEYEHAKARGAKIYAELVGFGMSGDAYHMTSPSADGSGGALAMEAAMRDAGIVGTQVGYVNAHGTSTPAGDVAEIKGVKRALGEEGAKQVKVSSTKSMTGHLLGAAGSVEAIITVLSLVDQIVPPTINLDNPEEGLDIDLVPHVAQKVDMEYAICNSFGFGGTNGSLVFKKI</sequence>
<evidence type="ECO:0000256" key="4">
    <source>
        <dbReference type="ARBA" id="ARBA00014657"/>
    </source>
</evidence>
<dbReference type="EC" id="2.3.1.179" evidence="3 14"/>
<dbReference type="GO" id="GO:0005829">
    <property type="term" value="C:cytosol"/>
    <property type="evidence" value="ECO:0007669"/>
    <property type="project" value="TreeGrafter"/>
</dbReference>
<comment type="caution">
    <text evidence="19">The sequence shown here is derived from an EMBL/GenBank/DDBJ whole genome shotgun (WGS) entry which is preliminary data.</text>
</comment>
<dbReference type="UniPathway" id="UPA00094"/>
<evidence type="ECO:0000256" key="2">
    <source>
        <dbReference type="ARBA" id="ARBA00008467"/>
    </source>
</evidence>
<evidence type="ECO:0000256" key="12">
    <source>
        <dbReference type="ARBA" id="ARBA00047318"/>
    </source>
</evidence>
<dbReference type="InterPro" id="IPR016039">
    <property type="entry name" value="Thiolase-like"/>
</dbReference>
<dbReference type="PROSITE" id="PS52004">
    <property type="entry name" value="KS3_2"/>
    <property type="match status" value="1"/>
</dbReference>
<comment type="catalytic activity">
    <reaction evidence="12 14">
        <text>(9Z)-hexadecenoyl-[ACP] + malonyl-[ACP] + H(+) = 3-oxo-(11Z)-octadecenoyl-[ACP] + holo-[ACP] + CO2</text>
        <dbReference type="Rhea" id="RHEA:55040"/>
        <dbReference type="Rhea" id="RHEA-COMP:9623"/>
        <dbReference type="Rhea" id="RHEA-COMP:9685"/>
        <dbReference type="Rhea" id="RHEA-COMP:10800"/>
        <dbReference type="Rhea" id="RHEA-COMP:14074"/>
        <dbReference type="ChEBI" id="CHEBI:15378"/>
        <dbReference type="ChEBI" id="CHEBI:16526"/>
        <dbReference type="ChEBI" id="CHEBI:64479"/>
        <dbReference type="ChEBI" id="CHEBI:78449"/>
        <dbReference type="ChEBI" id="CHEBI:83989"/>
        <dbReference type="ChEBI" id="CHEBI:138538"/>
        <dbReference type="EC" id="2.3.1.179"/>
    </reaction>
</comment>
<evidence type="ECO:0000256" key="7">
    <source>
        <dbReference type="ARBA" id="ARBA00022832"/>
    </source>
</evidence>
<comment type="pathway">
    <text evidence="1 14">Lipid metabolism; fatty acid biosynthesis.</text>
</comment>
<dbReference type="NCBIfam" id="TIGR03150">
    <property type="entry name" value="fabF"/>
    <property type="match status" value="1"/>
</dbReference>
<evidence type="ECO:0000256" key="9">
    <source>
        <dbReference type="ARBA" id="ARBA00023160"/>
    </source>
</evidence>
<evidence type="ECO:0000313" key="20">
    <source>
        <dbReference type="Proteomes" id="UP000186039"/>
    </source>
</evidence>
<dbReference type="OrthoDB" id="9808669at2"/>
<evidence type="ECO:0000313" key="18">
    <source>
        <dbReference type="EMBL" id="OLQ84023.1"/>
    </source>
</evidence>
<dbReference type="EMBL" id="MJMJ01000012">
    <property type="protein sequence ID" value="OLQ90496.1"/>
    <property type="molecule type" value="Genomic_DNA"/>
</dbReference>
<dbReference type="CDD" id="cd00834">
    <property type="entry name" value="KAS_I_II"/>
    <property type="match status" value="1"/>
</dbReference>
<dbReference type="InterPro" id="IPR014030">
    <property type="entry name" value="Ketoacyl_synth_N"/>
</dbReference>
<proteinExistence type="inferred from homology"/>
<evidence type="ECO:0000256" key="14">
    <source>
        <dbReference type="PIRNR" id="PIRNR000447"/>
    </source>
</evidence>
<dbReference type="SMART" id="SM00825">
    <property type="entry name" value="PKS_KS"/>
    <property type="match status" value="1"/>
</dbReference>
<dbReference type="Proteomes" id="UP000186039">
    <property type="component" value="Unassembled WGS sequence"/>
</dbReference>
<keyword evidence="20" id="KW-1185">Reference proteome</keyword>
<evidence type="ECO:0000256" key="8">
    <source>
        <dbReference type="ARBA" id="ARBA00023098"/>
    </source>
</evidence>
<dbReference type="InterPro" id="IPR014031">
    <property type="entry name" value="Ketoacyl_synth_C"/>
</dbReference>
<reference evidence="20 21" key="1">
    <citation type="submission" date="2016-09" db="EMBL/GenBank/DDBJ databases">
        <title>Genomic Taxonomy of the Vibrionaceae.</title>
        <authorList>
            <person name="Gonzalez-Castillo A."/>
            <person name="Gomez-Gil B."/>
            <person name="Enciso-Ibarra K."/>
        </authorList>
    </citation>
    <scope>NUCLEOTIDE SEQUENCE [LARGE SCALE GENOMIC DNA]</scope>
    <source>
        <strain evidence="18 20">CAIM 1902</strain>
        <strain evidence="19 21">CAIM 703</strain>
    </source>
</reference>
<dbReference type="Gene3D" id="3.40.47.10">
    <property type="match status" value="1"/>
</dbReference>
<dbReference type="Proteomes" id="UP000186313">
    <property type="component" value="Unassembled WGS sequence"/>
</dbReference>
<comment type="similarity">
    <text evidence="2 14 16">Belongs to the thiolase-like superfamily. Beta-ketoacyl-ACP synthases family.</text>
</comment>
<dbReference type="GO" id="GO:0006633">
    <property type="term" value="P:fatty acid biosynthetic process"/>
    <property type="evidence" value="ECO:0007669"/>
    <property type="project" value="UniProtKB-UniRule"/>
</dbReference>
<dbReference type="SUPFAM" id="SSF53901">
    <property type="entry name" value="Thiolase-like"/>
    <property type="match status" value="2"/>
</dbReference>